<reference evidence="16" key="1">
    <citation type="submission" date="2018-02" db="EMBL/GenBank/DDBJ databases">
        <authorList>
            <person name="Vasarhelyi B.M."/>
            <person name="Deshmukh S."/>
            <person name="Balint B."/>
            <person name="Kukolya J."/>
        </authorList>
    </citation>
    <scope>NUCLEOTIDE SEQUENCE</scope>
    <source>
        <strain evidence="16">KB22</strain>
    </source>
</reference>
<dbReference type="NCBIfam" id="NF006873">
    <property type="entry name" value="PRK09369.1"/>
    <property type="match status" value="1"/>
</dbReference>
<dbReference type="RefSeq" id="WP_196934304.1">
    <property type="nucleotide sequence ID" value="NZ_MU158697.1"/>
</dbReference>
<dbReference type="GO" id="GO:0071555">
    <property type="term" value="P:cell wall organization"/>
    <property type="evidence" value="ECO:0007669"/>
    <property type="project" value="UniProtKB-KW"/>
</dbReference>
<name>A0A928UVS3_9SPHI</name>
<gene>
    <name evidence="16" type="primary">murA</name>
    <name evidence="16" type="ORF">C4F49_10595</name>
</gene>
<keyword evidence="5" id="KW-0808">Transferase</keyword>
<accession>A0A928UVS3</accession>
<dbReference type="InterPro" id="IPR005750">
    <property type="entry name" value="UDP_GlcNAc_COvinyl_MurA"/>
</dbReference>
<feature type="domain" description="Enolpyruvate transferase" evidence="15">
    <location>
        <begin position="10"/>
        <end position="408"/>
    </location>
</feature>
<sequence length="415" mass="45647">MHNDILKIKKGRLYGNVKVSGAKNSALRLLAASLLTDEQIELNNFPNGLLDVQVHLEMLKVLGKDFSAKQDNVFIKETQSGITTLDWTERSIRNTLLILGALVTRFGEGRVPLPGGCKLGERKYDLHVMLLENLGARVWEEEPGYLCAKVESGRLKGNNIHLPMRSTGATENSIICASLAQGTTTVWNPHIRPEIIDLIALLNKMGAKIKVYGQKCIVIEGVDKLSGVKHSVIPDNMEALTWAIGAVITQGEVEIENFPFEHLEIPMTYLRESGMNFYRGENSLIVRGGEAYPIEISTGPYPGINSDMQPLFAVYGAMSQGESKIIDLRFPGRYGYAEELAKMGMNYSVEGDLLVINGGTPLHGATVNALDLRAGIALLLAGLTAEGETLIENSWQIERGYENLNEKLTQLNIKL</sequence>
<dbReference type="GO" id="GO:0019277">
    <property type="term" value="P:UDP-N-acetylgalactosamine biosynthetic process"/>
    <property type="evidence" value="ECO:0007669"/>
    <property type="project" value="InterPro"/>
</dbReference>
<dbReference type="GO" id="GO:0008760">
    <property type="term" value="F:UDP-N-acetylglucosamine 1-carboxyvinyltransferase activity"/>
    <property type="evidence" value="ECO:0007669"/>
    <property type="project" value="UniProtKB-UniRule"/>
</dbReference>
<keyword evidence="4" id="KW-0132">Cell division</keyword>
<dbReference type="EC" id="2.5.1.7" evidence="11 14"/>
<dbReference type="Gene3D" id="3.65.10.10">
    <property type="entry name" value="Enolpyruvate transferase domain"/>
    <property type="match status" value="2"/>
</dbReference>
<comment type="subcellular location">
    <subcellularLocation>
        <location evidence="1">Cytoplasm</location>
    </subcellularLocation>
</comment>
<dbReference type="InterPro" id="IPR013792">
    <property type="entry name" value="RNA3'P_cycl/enolpyr_Trfase_a/b"/>
</dbReference>
<evidence type="ECO:0000256" key="1">
    <source>
        <dbReference type="ARBA" id="ARBA00004496"/>
    </source>
</evidence>
<dbReference type="EMBL" id="PRDK01000005">
    <property type="protein sequence ID" value="MBE8714130.1"/>
    <property type="molecule type" value="Genomic_DNA"/>
</dbReference>
<keyword evidence="8" id="KW-0131">Cell cycle</keyword>
<dbReference type="Proteomes" id="UP000616201">
    <property type="component" value="Unassembled WGS sequence"/>
</dbReference>
<evidence type="ECO:0000313" key="17">
    <source>
        <dbReference type="Proteomes" id="UP000616201"/>
    </source>
</evidence>
<dbReference type="GO" id="GO:0009252">
    <property type="term" value="P:peptidoglycan biosynthetic process"/>
    <property type="evidence" value="ECO:0007669"/>
    <property type="project" value="UniProtKB-UniRule"/>
</dbReference>
<comment type="caution">
    <text evidence="16">The sequence shown here is derived from an EMBL/GenBank/DDBJ whole genome shotgun (WGS) entry which is preliminary data.</text>
</comment>
<evidence type="ECO:0000256" key="12">
    <source>
        <dbReference type="ARBA" id="ARBA00039754"/>
    </source>
</evidence>
<evidence type="ECO:0000256" key="14">
    <source>
        <dbReference type="NCBIfam" id="TIGR01072"/>
    </source>
</evidence>
<keyword evidence="17" id="KW-1185">Reference proteome</keyword>
<keyword evidence="3" id="KW-0963">Cytoplasm</keyword>
<dbReference type="GO" id="GO:0005737">
    <property type="term" value="C:cytoplasm"/>
    <property type="evidence" value="ECO:0007669"/>
    <property type="project" value="UniProtKB-SubCell"/>
</dbReference>
<evidence type="ECO:0000256" key="13">
    <source>
        <dbReference type="ARBA" id="ARBA00047527"/>
    </source>
</evidence>
<organism evidence="16 17">
    <name type="scientific">Sphingobacterium hungaricum</name>
    <dbReference type="NCBI Taxonomy" id="2082723"/>
    <lineage>
        <taxon>Bacteria</taxon>
        <taxon>Pseudomonadati</taxon>
        <taxon>Bacteroidota</taxon>
        <taxon>Sphingobacteriia</taxon>
        <taxon>Sphingobacteriales</taxon>
        <taxon>Sphingobacteriaceae</taxon>
        <taxon>Sphingobacterium</taxon>
    </lineage>
</organism>
<evidence type="ECO:0000256" key="6">
    <source>
        <dbReference type="ARBA" id="ARBA00022960"/>
    </source>
</evidence>
<proteinExistence type="inferred from homology"/>
<evidence type="ECO:0000256" key="9">
    <source>
        <dbReference type="ARBA" id="ARBA00023316"/>
    </source>
</evidence>
<evidence type="ECO:0000256" key="2">
    <source>
        <dbReference type="ARBA" id="ARBA00004752"/>
    </source>
</evidence>
<comment type="similarity">
    <text evidence="10">Belongs to the EPSP synthase family. MurA subfamily.</text>
</comment>
<protein>
    <recommendedName>
        <fullName evidence="12 14">UDP-N-acetylglucosamine 1-carboxyvinyltransferase</fullName>
        <ecNumber evidence="11 14">2.5.1.7</ecNumber>
    </recommendedName>
</protein>
<dbReference type="InterPro" id="IPR001986">
    <property type="entry name" value="Enolpyruvate_Tfrase_dom"/>
</dbReference>
<keyword evidence="7" id="KW-0573">Peptidoglycan synthesis</keyword>
<keyword evidence="9" id="KW-0961">Cell wall biogenesis/degradation</keyword>
<evidence type="ECO:0000256" key="8">
    <source>
        <dbReference type="ARBA" id="ARBA00023306"/>
    </source>
</evidence>
<evidence type="ECO:0000259" key="15">
    <source>
        <dbReference type="Pfam" id="PF00275"/>
    </source>
</evidence>
<evidence type="ECO:0000256" key="5">
    <source>
        <dbReference type="ARBA" id="ARBA00022679"/>
    </source>
</evidence>
<dbReference type="PANTHER" id="PTHR43783:SF1">
    <property type="entry name" value="UDP-N-ACETYLGLUCOSAMINE 1-CARBOXYVINYLTRANSFERASE"/>
    <property type="match status" value="1"/>
</dbReference>
<dbReference type="AlphaFoldDB" id="A0A928UVS3"/>
<evidence type="ECO:0000256" key="10">
    <source>
        <dbReference type="ARBA" id="ARBA00038367"/>
    </source>
</evidence>
<evidence type="ECO:0000313" key="16">
    <source>
        <dbReference type="EMBL" id="MBE8714130.1"/>
    </source>
</evidence>
<evidence type="ECO:0000256" key="3">
    <source>
        <dbReference type="ARBA" id="ARBA00022490"/>
    </source>
</evidence>
<dbReference type="InterPro" id="IPR050068">
    <property type="entry name" value="MurA_subfamily"/>
</dbReference>
<dbReference type="InterPro" id="IPR036968">
    <property type="entry name" value="Enolpyruvate_Tfrase_sf"/>
</dbReference>
<dbReference type="CDD" id="cd01555">
    <property type="entry name" value="UdpNAET"/>
    <property type="match status" value="1"/>
</dbReference>
<dbReference type="PANTHER" id="PTHR43783">
    <property type="entry name" value="UDP-N-ACETYLGLUCOSAMINE 1-CARBOXYVINYLTRANSFERASE"/>
    <property type="match status" value="1"/>
</dbReference>
<comment type="pathway">
    <text evidence="2">Cell wall biogenesis; peptidoglycan biosynthesis.</text>
</comment>
<dbReference type="SUPFAM" id="SSF55205">
    <property type="entry name" value="EPT/RTPC-like"/>
    <property type="match status" value="1"/>
</dbReference>
<evidence type="ECO:0000256" key="4">
    <source>
        <dbReference type="ARBA" id="ARBA00022618"/>
    </source>
</evidence>
<evidence type="ECO:0000256" key="7">
    <source>
        <dbReference type="ARBA" id="ARBA00022984"/>
    </source>
</evidence>
<comment type="catalytic activity">
    <reaction evidence="13">
        <text>phosphoenolpyruvate + UDP-N-acetyl-alpha-D-glucosamine = UDP-N-acetyl-3-O-(1-carboxyvinyl)-alpha-D-glucosamine + phosphate</text>
        <dbReference type="Rhea" id="RHEA:18681"/>
        <dbReference type="ChEBI" id="CHEBI:43474"/>
        <dbReference type="ChEBI" id="CHEBI:57705"/>
        <dbReference type="ChEBI" id="CHEBI:58702"/>
        <dbReference type="ChEBI" id="CHEBI:68483"/>
        <dbReference type="EC" id="2.5.1.7"/>
    </reaction>
</comment>
<dbReference type="Pfam" id="PF00275">
    <property type="entry name" value="EPSP_synthase"/>
    <property type="match status" value="1"/>
</dbReference>
<keyword evidence="6" id="KW-0133">Cell shape</keyword>
<evidence type="ECO:0000256" key="11">
    <source>
        <dbReference type="ARBA" id="ARBA00039108"/>
    </source>
</evidence>
<dbReference type="NCBIfam" id="TIGR01072">
    <property type="entry name" value="murA"/>
    <property type="match status" value="1"/>
</dbReference>
<dbReference type="GO" id="GO:0051301">
    <property type="term" value="P:cell division"/>
    <property type="evidence" value="ECO:0007669"/>
    <property type="project" value="UniProtKB-KW"/>
</dbReference>
<dbReference type="GO" id="GO:0008360">
    <property type="term" value="P:regulation of cell shape"/>
    <property type="evidence" value="ECO:0007669"/>
    <property type="project" value="UniProtKB-KW"/>
</dbReference>